<dbReference type="Gene3D" id="3.40.50.720">
    <property type="entry name" value="NAD(P)-binding Rossmann-like Domain"/>
    <property type="match status" value="1"/>
</dbReference>
<protein>
    <recommendedName>
        <fullName evidence="3">SMP-30/Gluconolactonase/LRE-like region domain-containing protein</fullName>
    </recommendedName>
</protein>
<dbReference type="InterPro" id="IPR036291">
    <property type="entry name" value="NAD(P)-bd_dom_sf"/>
</dbReference>
<dbReference type="InterPro" id="IPR002347">
    <property type="entry name" value="SDR_fam"/>
</dbReference>
<dbReference type="Proteomes" id="UP001280581">
    <property type="component" value="Unassembled WGS sequence"/>
</dbReference>
<dbReference type="SUPFAM" id="SSF63829">
    <property type="entry name" value="Calcium-dependent phosphotriesterase"/>
    <property type="match status" value="1"/>
</dbReference>
<dbReference type="PRINTS" id="PR00081">
    <property type="entry name" value="GDHRDH"/>
</dbReference>
<evidence type="ECO:0000313" key="2">
    <source>
        <dbReference type="Proteomes" id="UP001280581"/>
    </source>
</evidence>
<dbReference type="Pfam" id="PF00106">
    <property type="entry name" value="adh_short"/>
    <property type="match status" value="1"/>
</dbReference>
<dbReference type="InterPro" id="IPR051288">
    <property type="entry name" value="Serum_paraoxonase/arylesterase"/>
</dbReference>
<keyword evidence="2" id="KW-1185">Reference proteome</keyword>
<evidence type="ECO:0000313" key="1">
    <source>
        <dbReference type="EMBL" id="KAK3201353.1"/>
    </source>
</evidence>
<dbReference type="EMBL" id="WVTA01000016">
    <property type="protein sequence ID" value="KAK3201353.1"/>
    <property type="molecule type" value="Genomic_DNA"/>
</dbReference>
<dbReference type="AlphaFoldDB" id="A0AAN6REW9"/>
<evidence type="ECO:0008006" key="3">
    <source>
        <dbReference type="Google" id="ProtNLM"/>
    </source>
</evidence>
<comment type="caution">
    <text evidence="1">The sequence shown here is derived from an EMBL/GenBank/DDBJ whole genome shotgun (WGS) entry which is preliminary data.</text>
</comment>
<dbReference type="PANTHER" id="PTHR11799:SF20">
    <property type="entry name" value="SMP-30_GLUCONOLACTONASE_LRE-LIKE REGION DOMAIN-CONTAINING PROTEIN"/>
    <property type="match status" value="1"/>
</dbReference>
<sequence>MARILITGSSDGLGSMVANRLVARGHSVVLHARNAQRAADAASACPGAETVVTGDLSSTSETKKLAEQANALGAFDVVIHNAGLYRVPYHKTDDGIASLAAVNTLAPYILTCLIDRPKRLVFVSSDMHRSGDSSLEDILWQQRGEKEYDTIEAYRASKVHNIMFAKAFARRWPEVKSNVLDPGWLPTKMGGSHATGDFEAAIATYIMLAEGEENDAQRSGIYYEPGPKEAKAQAVTDDEEKQDKLLKMCAKFTVFTLHVQQLKGEWLGPKRSLNKINVTARRPSGTDFYALPIDKPFENGSFPIINISTSDYVSNSGDSSVDVLGFDAEIVSEHTVHFYFVNHRPPVDAEGRHVDATKIGTNATIDVFEYDRGSTTIRHLRTIYDPLIIYTPNNVAAIGNGEFVTTNDHSPGLGWRRELDFIIGGGGVTHCDSTGSCNAITPPRTFKMPNGLAKGAGNLLYVPDTISGTISVYSIDRSSDSPVNFILIEKLAIGMPLDNIAVDLNGDLWVPGFPDGFQLLKWMEDPPNARLPATVWKIKTAENGEFEVKKIVEDAEARVLNAVTAVRHDVATGRLFMGGAFNEFFVCEPKK</sequence>
<gene>
    <name evidence="1" type="ORF">GRF29_185g669821</name>
</gene>
<dbReference type="SUPFAM" id="SSF51735">
    <property type="entry name" value="NAD(P)-binding Rossmann-fold domains"/>
    <property type="match status" value="1"/>
</dbReference>
<name>A0AAN6REW9_9PLEO</name>
<proteinExistence type="predicted"/>
<dbReference type="PANTHER" id="PTHR11799">
    <property type="entry name" value="PARAOXONASE"/>
    <property type="match status" value="1"/>
</dbReference>
<dbReference type="Gene3D" id="2.120.10.30">
    <property type="entry name" value="TolB, C-terminal domain"/>
    <property type="match status" value="1"/>
</dbReference>
<reference evidence="1 2" key="1">
    <citation type="submission" date="2021-02" db="EMBL/GenBank/DDBJ databases">
        <title>Genome assembly of Pseudopithomyces chartarum.</title>
        <authorList>
            <person name="Jauregui R."/>
            <person name="Singh J."/>
            <person name="Voisey C."/>
        </authorList>
    </citation>
    <scope>NUCLEOTIDE SEQUENCE [LARGE SCALE GENOMIC DNA]</scope>
    <source>
        <strain evidence="1 2">AGR01</strain>
    </source>
</reference>
<accession>A0AAN6REW9</accession>
<dbReference type="InterPro" id="IPR011042">
    <property type="entry name" value="6-blade_b-propeller_TolB-like"/>
</dbReference>
<organism evidence="1 2">
    <name type="scientific">Pseudopithomyces chartarum</name>
    <dbReference type="NCBI Taxonomy" id="1892770"/>
    <lineage>
        <taxon>Eukaryota</taxon>
        <taxon>Fungi</taxon>
        <taxon>Dikarya</taxon>
        <taxon>Ascomycota</taxon>
        <taxon>Pezizomycotina</taxon>
        <taxon>Dothideomycetes</taxon>
        <taxon>Pleosporomycetidae</taxon>
        <taxon>Pleosporales</taxon>
        <taxon>Massarineae</taxon>
        <taxon>Didymosphaeriaceae</taxon>
        <taxon>Pseudopithomyces</taxon>
    </lineage>
</organism>